<dbReference type="EMBL" id="CASHTH010001924">
    <property type="protein sequence ID" value="CAI8021947.1"/>
    <property type="molecule type" value="Genomic_DNA"/>
</dbReference>
<name>A0AA35S4G0_GEOBA</name>
<protein>
    <submittedName>
        <fullName evidence="1">Uncharacterized protein</fullName>
    </submittedName>
</protein>
<evidence type="ECO:0000313" key="1">
    <source>
        <dbReference type="EMBL" id="CAI8021947.1"/>
    </source>
</evidence>
<dbReference type="AlphaFoldDB" id="A0AA35S4G0"/>
<keyword evidence="2" id="KW-1185">Reference proteome</keyword>
<comment type="caution">
    <text evidence="1">The sequence shown here is derived from an EMBL/GenBank/DDBJ whole genome shotgun (WGS) entry which is preliminary data.</text>
</comment>
<dbReference type="Proteomes" id="UP001174909">
    <property type="component" value="Unassembled WGS sequence"/>
</dbReference>
<sequence length="60" mass="7022">MKSYFLILTTLTSHQVRLLRPHSIINNHPPSLSPLLPFHNNIISPRKRFRFSLFIVHACT</sequence>
<organism evidence="1 2">
    <name type="scientific">Geodia barretti</name>
    <name type="common">Barrett's horny sponge</name>
    <dbReference type="NCBI Taxonomy" id="519541"/>
    <lineage>
        <taxon>Eukaryota</taxon>
        <taxon>Metazoa</taxon>
        <taxon>Porifera</taxon>
        <taxon>Demospongiae</taxon>
        <taxon>Heteroscleromorpha</taxon>
        <taxon>Tetractinellida</taxon>
        <taxon>Astrophorina</taxon>
        <taxon>Geodiidae</taxon>
        <taxon>Geodia</taxon>
    </lineage>
</organism>
<accession>A0AA35S4G0</accession>
<reference evidence="1" key="1">
    <citation type="submission" date="2023-03" db="EMBL/GenBank/DDBJ databases">
        <authorList>
            <person name="Steffen K."/>
            <person name="Cardenas P."/>
        </authorList>
    </citation>
    <scope>NUCLEOTIDE SEQUENCE</scope>
</reference>
<evidence type="ECO:0000313" key="2">
    <source>
        <dbReference type="Proteomes" id="UP001174909"/>
    </source>
</evidence>
<proteinExistence type="predicted"/>
<feature type="non-terminal residue" evidence="1">
    <location>
        <position position="60"/>
    </location>
</feature>
<gene>
    <name evidence="1" type="ORF">GBAR_LOCUS12933</name>
</gene>